<comment type="subcellular location">
    <subcellularLocation>
        <location evidence="1">Membrane</location>
        <topology evidence="1">Multi-pass membrane protein</topology>
    </subcellularLocation>
</comment>
<sequence length="127" mass="13158">MLQLVGKLLRYGMTGGIAAIVDAGGFALLVGAGIGVAAAGISSFCIAALVNYGLTSRFVFRQRKTVAGFALFFVFALVGVTVNVGTMLGTIHWLGVPPLVGKVAGIATAFLINFALNATIVFRVRPR</sequence>
<dbReference type="InterPro" id="IPR051401">
    <property type="entry name" value="GtrA_CellWall_Glycosyl"/>
</dbReference>
<evidence type="ECO:0000256" key="1">
    <source>
        <dbReference type="ARBA" id="ARBA00004141"/>
    </source>
</evidence>
<dbReference type="STRING" id="225324.SAMN02745126_06090"/>
<organism evidence="8 9">
    <name type="scientific">Enhydrobacter aerosaccus</name>
    <dbReference type="NCBI Taxonomy" id="225324"/>
    <lineage>
        <taxon>Bacteria</taxon>
        <taxon>Pseudomonadati</taxon>
        <taxon>Pseudomonadota</taxon>
        <taxon>Alphaproteobacteria</taxon>
        <taxon>Hyphomicrobiales</taxon>
        <taxon>Enhydrobacter</taxon>
    </lineage>
</organism>
<dbReference type="PANTHER" id="PTHR38459">
    <property type="entry name" value="PROPHAGE BACTOPRENOL-LINKED GLUCOSE TRANSLOCASE HOMOLOG"/>
    <property type="match status" value="1"/>
</dbReference>
<dbReference type="EMBL" id="FUWJ01000016">
    <property type="protein sequence ID" value="SKA38718.1"/>
    <property type="molecule type" value="Genomic_DNA"/>
</dbReference>
<reference evidence="9" key="1">
    <citation type="submission" date="2017-02" db="EMBL/GenBank/DDBJ databases">
        <authorList>
            <person name="Varghese N."/>
            <person name="Submissions S."/>
        </authorList>
    </citation>
    <scope>NUCLEOTIDE SEQUENCE [LARGE SCALE GENOMIC DNA]</scope>
    <source>
        <strain evidence="9">ATCC 27094</strain>
    </source>
</reference>
<dbReference type="RefSeq" id="WP_170921230.1">
    <property type="nucleotide sequence ID" value="NZ_FUWJ01000016.1"/>
</dbReference>
<feature type="transmembrane region" description="Helical" evidence="6">
    <location>
        <begin position="36"/>
        <end position="54"/>
    </location>
</feature>
<evidence type="ECO:0000256" key="6">
    <source>
        <dbReference type="SAM" id="Phobius"/>
    </source>
</evidence>
<dbReference type="InterPro" id="IPR007267">
    <property type="entry name" value="GtrA_DPMS_TM"/>
</dbReference>
<name>A0A1T4TEQ3_9HYPH</name>
<evidence type="ECO:0000259" key="7">
    <source>
        <dbReference type="Pfam" id="PF04138"/>
    </source>
</evidence>
<dbReference type="GO" id="GO:0005886">
    <property type="term" value="C:plasma membrane"/>
    <property type="evidence" value="ECO:0007669"/>
    <property type="project" value="TreeGrafter"/>
</dbReference>
<feature type="domain" description="GtrA/DPMS transmembrane" evidence="7">
    <location>
        <begin position="10"/>
        <end position="122"/>
    </location>
</feature>
<keyword evidence="3 6" id="KW-0812">Transmembrane</keyword>
<accession>A0A1T4TEQ3</accession>
<gene>
    <name evidence="8" type="ORF">SAMN02745126_06090</name>
</gene>
<feature type="transmembrane region" description="Helical" evidence="6">
    <location>
        <begin position="66"/>
        <end position="91"/>
    </location>
</feature>
<evidence type="ECO:0000256" key="4">
    <source>
        <dbReference type="ARBA" id="ARBA00022989"/>
    </source>
</evidence>
<evidence type="ECO:0000313" key="8">
    <source>
        <dbReference type="EMBL" id="SKA38718.1"/>
    </source>
</evidence>
<feature type="transmembrane region" description="Helical" evidence="6">
    <location>
        <begin position="103"/>
        <end position="122"/>
    </location>
</feature>
<dbReference type="Pfam" id="PF04138">
    <property type="entry name" value="GtrA_DPMS_TM"/>
    <property type="match status" value="1"/>
</dbReference>
<evidence type="ECO:0000256" key="5">
    <source>
        <dbReference type="ARBA" id="ARBA00023136"/>
    </source>
</evidence>
<comment type="similarity">
    <text evidence="2">Belongs to the GtrA family.</text>
</comment>
<evidence type="ECO:0000313" key="9">
    <source>
        <dbReference type="Proteomes" id="UP000190092"/>
    </source>
</evidence>
<dbReference type="GO" id="GO:0000271">
    <property type="term" value="P:polysaccharide biosynthetic process"/>
    <property type="evidence" value="ECO:0007669"/>
    <property type="project" value="InterPro"/>
</dbReference>
<proteinExistence type="inferred from homology"/>
<keyword evidence="9" id="KW-1185">Reference proteome</keyword>
<keyword evidence="5 6" id="KW-0472">Membrane</keyword>
<keyword evidence="4 6" id="KW-1133">Transmembrane helix</keyword>
<evidence type="ECO:0000256" key="2">
    <source>
        <dbReference type="ARBA" id="ARBA00009399"/>
    </source>
</evidence>
<dbReference type="PANTHER" id="PTHR38459:SF1">
    <property type="entry name" value="PROPHAGE BACTOPRENOL-LINKED GLUCOSE TRANSLOCASE HOMOLOG"/>
    <property type="match status" value="1"/>
</dbReference>
<evidence type="ECO:0000256" key="3">
    <source>
        <dbReference type="ARBA" id="ARBA00022692"/>
    </source>
</evidence>
<protein>
    <submittedName>
        <fullName evidence="8">Putative flippase GtrA (Transmembrane translocase of bactoprenol-linked glucose)</fullName>
    </submittedName>
</protein>
<dbReference type="AlphaFoldDB" id="A0A1T4TEQ3"/>
<dbReference type="Proteomes" id="UP000190092">
    <property type="component" value="Unassembled WGS sequence"/>
</dbReference>